<evidence type="ECO:0000313" key="2">
    <source>
        <dbReference type="EMBL" id="SNT06459.1"/>
    </source>
</evidence>
<protein>
    <submittedName>
        <fullName evidence="2">Uncharacterized protein</fullName>
    </submittedName>
</protein>
<keyword evidence="1" id="KW-1133">Transmembrane helix</keyword>
<proteinExistence type="predicted"/>
<reference evidence="3" key="1">
    <citation type="submission" date="2017-06" db="EMBL/GenBank/DDBJ databases">
        <authorList>
            <person name="Varghese N."/>
            <person name="Submissions S."/>
        </authorList>
    </citation>
    <scope>NUCLEOTIDE SEQUENCE [LARGE SCALE GENOMIC DNA]</scope>
    <source>
        <strain evidence="3">JCM 23211</strain>
    </source>
</reference>
<keyword evidence="1" id="KW-0472">Membrane</keyword>
<dbReference type="RefSeq" id="WP_141136495.1">
    <property type="nucleotide sequence ID" value="NZ_FZOW01000008.1"/>
</dbReference>
<accession>A0A239JKY6</accession>
<keyword evidence="3" id="KW-1185">Reference proteome</keyword>
<sequence length="73" mass="8334">MTRDVKLDLYVGGLCLAGAIAMVVVLTQWLWVAGLMLFMAFFNLLNALKKQHRQIIELQRALDQSSKTQIRRS</sequence>
<gene>
    <name evidence="2" type="ORF">SAMN05421642_108286</name>
</gene>
<evidence type="ECO:0000313" key="3">
    <source>
        <dbReference type="Proteomes" id="UP000198327"/>
    </source>
</evidence>
<evidence type="ECO:0000256" key="1">
    <source>
        <dbReference type="SAM" id="Phobius"/>
    </source>
</evidence>
<dbReference type="AlphaFoldDB" id="A0A239JKY6"/>
<keyword evidence="1" id="KW-0812">Transmembrane</keyword>
<organism evidence="2 3">
    <name type="scientific">Rhodococcoides kyotonense</name>
    <dbReference type="NCBI Taxonomy" id="398843"/>
    <lineage>
        <taxon>Bacteria</taxon>
        <taxon>Bacillati</taxon>
        <taxon>Actinomycetota</taxon>
        <taxon>Actinomycetes</taxon>
        <taxon>Mycobacteriales</taxon>
        <taxon>Nocardiaceae</taxon>
        <taxon>Rhodococcoides</taxon>
    </lineage>
</organism>
<feature type="transmembrane region" description="Helical" evidence="1">
    <location>
        <begin position="7"/>
        <end position="24"/>
    </location>
</feature>
<name>A0A239JKY6_9NOCA</name>
<dbReference type="Proteomes" id="UP000198327">
    <property type="component" value="Unassembled WGS sequence"/>
</dbReference>
<feature type="transmembrane region" description="Helical" evidence="1">
    <location>
        <begin position="30"/>
        <end position="48"/>
    </location>
</feature>
<dbReference type="EMBL" id="FZOW01000008">
    <property type="protein sequence ID" value="SNT06459.1"/>
    <property type="molecule type" value="Genomic_DNA"/>
</dbReference>